<organism evidence="2 3">
    <name type="scientific">Faecalibacterium gallinarum</name>
    <dbReference type="NCBI Taxonomy" id="2903556"/>
    <lineage>
        <taxon>Bacteria</taxon>
        <taxon>Bacillati</taxon>
        <taxon>Bacillota</taxon>
        <taxon>Clostridia</taxon>
        <taxon>Eubacteriales</taxon>
        <taxon>Oscillospiraceae</taxon>
        <taxon>Faecalibacterium</taxon>
    </lineage>
</organism>
<dbReference type="AlphaFoldDB" id="A0AA37N2L1"/>
<keyword evidence="3" id="KW-1185">Reference proteome</keyword>
<keyword evidence="1" id="KW-0812">Transmembrane</keyword>
<feature type="transmembrane region" description="Helical" evidence="1">
    <location>
        <begin position="186"/>
        <end position="208"/>
    </location>
</feature>
<feature type="transmembrane region" description="Helical" evidence="1">
    <location>
        <begin position="161"/>
        <end position="180"/>
    </location>
</feature>
<dbReference type="Proteomes" id="UP001055185">
    <property type="component" value="Unassembled WGS sequence"/>
</dbReference>
<name>A0AA37N2L1_9FIRM</name>
<gene>
    <name evidence="2" type="ORF">JCM17207_21150</name>
</gene>
<feature type="transmembrane region" description="Helical" evidence="1">
    <location>
        <begin position="53"/>
        <end position="75"/>
    </location>
</feature>
<keyword evidence="1" id="KW-1133">Transmembrane helix</keyword>
<dbReference type="InterPro" id="IPR019235">
    <property type="entry name" value="DUF2178_TM"/>
</dbReference>
<dbReference type="Pfam" id="PF09946">
    <property type="entry name" value="DUF2178"/>
    <property type="match status" value="1"/>
</dbReference>
<feature type="transmembrane region" description="Helical" evidence="1">
    <location>
        <begin position="95"/>
        <end position="112"/>
    </location>
</feature>
<sequence length="222" mass="24959">MKSNQAKIFAVLGGVCALAMAVSVWYSVRFNGGRLVEPMDFSSYAFRPQDLPMILSLSALTLYILCLAGWCLRAAFDTRRRAEAAHTTRALNPKLGFLGLFGFLGFGAFWTYPRDGSIFPVVFFVFFGFFGFFYEGKMSNTLMDERYQENKQKASARADALALRLILIFTVILSQGRFLGSMERALVVYLGLVCLTLALDLFLGEYLLYRYDHDELTGESEG</sequence>
<dbReference type="EMBL" id="BQKV01000098">
    <property type="protein sequence ID" value="GJN65490.1"/>
    <property type="molecule type" value="Genomic_DNA"/>
</dbReference>
<comment type="caution">
    <text evidence="2">The sequence shown here is derived from an EMBL/GenBank/DDBJ whole genome shotgun (WGS) entry which is preliminary data.</text>
</comment>
<accession>A0AA37N2L1</accession>
<evidence type="ECO:0000256" key="1">
    <source>
        <dbReference type="SAM" id="Phobius"/>
    </source>
</evidence>
<keyword evidence="1" id="KW-0472">Membrane</keyword>
<proteinExistence type="predicted"/>
<evidence type="ECO:0000313" key="2">
    <source>
        <dbReference type="EMBL" id="GJN65490.1"/>
    </source>
</evidence>
<evidence type="ECO:0008006" key="4">
    <source>
        <dbReference type="Google" id="ProtNLM"/>
    </source>
</evidence>
<protein>
    <recommendedName>
        <fullName evidence="4">DUF3796 domain-containing protein</fullName>
    </recommendedName>
</protein>
<reference evidence="2" key="1">
    <citation type="journal article" date="2022" name="Int. J. Syst. Evol. Microbiol.">
        <title>Genome-based, phenotypic and chemotaxonomic classification of Faecalibacterium strains: proposal of three novel species Faecalibacterium duncaniae sp. nov., Faecalibacterium hattorii sp. nov. and Faecalibacterium gallinarum sp. nov. .</title>
        <authorList>
            <person name="Sakamoto M."/>
            <person name="Sakurai N."/>
            <person name="Tanno H."/>
            <person name="Iino T."/>
            <person name="Ohkuma M."/>
            <person name="Endo A."/>
        </authorList>
    </citation>
    <scope>NUCLEOTIDE SEQUENCE</scope>
    <source>
        <strain evidence="2">JCM 17207</strain>
    </source>
</reference>
<dbReference type="RefSeq" id="WP_238317706.1">
    <property type="nucleotide sequence ID" value="NZ_BQKV01000098.1"/>
</dbReference>
<feature type="transmembrane region" description="Helical" evidence="1">
    <location>
        <begin position="118"/>
        <end position="136"/>
    </location>
</feature>
<evidence type="ECO:0000313" key="3">
    <source>
        <dbReference type="Proteomes" id="UP001055185"/>
    </source>
</evidence>